<gene>
    <name evidence="2" type="ORF">SAMN05421770_10610</name>
</gene>
<feature type="signal peptide" evidence="1">
    <location>
        <begin position="1"/>
        <end position="26"/>
    </location>
</feature>
<evidence type="ECO:0000313" key="3">
    <source>
        <dbReference type="Proteomes" id="UP000198356"/>
    </source>
</evidence>
<accession>A0A239L267</accession>
<proteinExistence type="predicted"/>
<evidence type="ECO:0000313" key="2">
    <source>
        <dbReference type="EMBL" id="SNT23829.1"/>
    </source>
</evidence>
<dbReference type="EMBL" id="FZOU01000006">
    <property type="protein sequence ID" value="SNT23829.1"/>
    <property type="molecule type" value="Genomic_DNA"/>
</dbReference>
<organism evidence="2 3">
    <name type="scientific">Granulicella rosea</name>
    <dbReference type="NCBI Taxonomy" id="474952"/>
    <lineage>
        <taxon>Bacteria</taxon>
        <taxon>Pseudomonadati</taxon>
        <taxon>Acidobacteriota</taxon>
        <taxon>Terriglobia</taxon>
        <taxon>Terriglobales</taxon>
        <taxon>Acidobacteriaceae</taxon>
        <taxon>Granulicella</taxon>
    </lineage>
</organism>
<dbReference type="OrthoDB" id="121781at2"/>
<dbReference type="AlphaFoldDB" id="A0A239L267"/>
<name>A0A239L267_9BACT</name>
<evidence type="ECO:0000256" key="1">
    <source>
        <dbReference type="SAM" id="SignalP"/>
    </source>
</evidence>
<keyword evidence="1" id="KW-0732">Signal</keyword>
<dbReference type="Proteomes" id="UP000198356">
    <property type="component" value="Unassembled WGS sequence"/>
</dbReference>
<feature type="chain" id="PRO_5013009207" evidence="1">
    <location>
        <begin position="27"/>
        <end position="178"/>
    </location>
</feature>
<dbReference type="PROSITE" id="PS51257">
    <property type="entry name" value="PROKAR_LIPOPROTEIN"/>
    <property type="match status" value="1"/>
</dbReference>
<protein>
    <submittedName>
        <fullName evidence="2">Uncharacterized protein</fullName>
    </submittedName>
</protein>
<keyword evidence="3" id="KW-1185">Reference proteome</keyword>
<sequence length="178" mass="19144">MKPAILLLPTLLLSALTGCTNVSAGAASGGFMSMSPAQLNEVRQEMDHIPPPSKTRYLAVKSLTSWENPYLTIQGRMVTLHVTLADANTSDLGQGGLLRPVGARRQDLNVRTSDLAAAMNAIPQTAWPYGRVVAIEEAHDIPPSARPEVRRNMETAIKNLSDIGVVVYEWQEGGAGLK</sequence>
<reference evidence="2 3" key="1">
    <citation type="submission" date="2017-06" db="EMBL/GenBank/DDBJ databases">
        <authorList>
            <person name="Kim H.J."/>
            <person name="Triplett B.A."/>
        </authorList>
    </citation>
    <scope>NUCLEOTIDE SEQUENCE [LARGE SCALE GENOMIC DNA]</scope>
    <source>
        <strain evidence="2 3">DSM 18704</strain>
    </source>
</reference>
<dbReference type="RefSeq" id="WP_089409359.1">
    <property type="nucleotide sequence ID" value="NZ_FZOU01000006.1"/>
</dbReference>